<dbReference type="Gene3D" id="2.60.40.10">
    <property type="entry name" value="Immunoglobulins"/>
    <property type="match status" value="3"/>
</dbReference>
<dbReference type="PANTHER" id="PTHR42754">
    <property type="entry name" value="ENDOGLUCANASE"/>
    <property type="match status" value="1"/>
</dbReference>
<reference evidence="3" key="1">
    <citation type="submission" date="2022-01" db="EMBL/GenBank/DDBJ databases">
        <title>Paenibacillus spongiae sp. nov., isolated from marine sponge.</title>
        <authorList>
            <person name="Li Z."/>
            <person name="Zhang M."/>
        </authorList>
    </citation>
    <scope>NUCLEOTIDE SEQUENCE</scope>
    <source>
        <strain evidence="3">PHS-Z3</strain>
    </source>
</reference>
<evidence type="ECO:0000256" key="1">
    <source>
        <dbReference type="SAM" id="SignalP"/>
    </source>
</evidence>
<feature type="signal peptide" evidence="1">
    <location>
        <begin position="1"/>
        <end position="24"/>
    </location>
</feature>
<sequence length="1234" mass="131205">MKRNLNLFMVVLIALSISFTPYGAQLSAAPAVPEQVLELEKVLGSSGSDIGYGVIPLVDGYVIAGQKIVSHPVSSHTDAVWLKTDLIGNLVGEPKQFGGTDGNDMFHSIIATSDGGYLMTGYSYSASTYFDTFVVKTNASGDMLWEKHLGGSGEQAGRGIVETTDGYLVLSRTNTGANNYDIQVFKLAADGEILWEKQYLSADDSYDVFDIALTADNGFVVAGSKKAMSAPSTSDAFLMKYNAAGEFVWEQTYDEGGQTELFNSVTAVSAGGFILAGETKPNGSFNGDAYLIKTDSLGEAAWKKAVGGSSGDVGVSVIEAADGGYMVAGRTYSYTNGPNDIYMFKTNASGDVLWETNFGGASFDTAYDIKALPNNEYVMVGSTNSSQMYLVKTKVNPNLAPPPPVITGITEDSGRSESDYITSDTTLYVHGTAEASATVTVYLDNVIAGTTAADASGAWSYDYTASPLASGSCTFSATATNALNITGARSLSQVVEIDPVAPSAPVITKVLDDPDNDRITTDNTLILQGTAEGESMVTIYLDGGSSSIGTTTAAADGAWSFDYTGTTLADGIRTFKATATDIAGNVSLASSDFAVRIKTSVPSVPVITSFSVMDDGVVIPVAIDGATNKRPITIHGTGDAGSTITVYKRNELGMSVTAGTTVVTAAGQWSFDQSSLMQGENKYSAMATDLAFGLSSARSSESTIIYDTTKPLAPTITVTPTEVTYQNVTATITYANDVVVRQYKLGSNGVYTNYSGPIAIHANTTLYARGQDQAGNWSEEELQAISNIRAVPSPGPVLPVPPQGQTRQGEVLIGDEELTNPSVTFDIVRMTTNGVIADNVKINLSKTREIIARAGRSSNQAVRIIIADPLLPGSQADEVRVNLPGTSLRELSQAGLVLEIKVGDTFVTLTKESLKALHAEGKDIDFRFIPVRNPGEQQVITDRVVNADEVKEIAGGQEVDVIGSSMRIETNDKDHAIKVMLPINSLPGHAAQRQAFLDSLAVYIEQSDGEKKLQRGVIKYDKQGSPLGIEIEVTAFGIFTVISLEEYTGKAYVFGYRDGSFKPDQLVTRAEFAAMLARLLPASSEELAEGQQYADVLDSYWAEDAIAKVSQAGLMNGFPDGSFGPGAVITRAEIAVIAQKLKVLPLNSSVSSFTDIKGHWAEQVIAAVQQANILRGHPNGKFLPDQGVTRAESIVFLNRLFERKLQESGLVQSSWTDVPLSHWAFKDIESASNP</sequence>
<protein>
    <submittedName>
        <fullName evidence="3">Ig-like domain-containing protein</fullName>
    </submittedName>
</protein>
<dbReference type="InterPro" id="IPR013783">
    <property type="entry name" value="Ig-like_fold"/>
</dbReference>
<evidence type="ECO:0000313" key="3">
    <source>
        <dbReference type="EMBL" id="UVI30976.1"/>
    </source>
</evidence>
<dbReference type="SUPFAM" id="SSF50969">
    <property type="entry name" value="YVTN repeat-like/Quinoprotein amine dehydrogenase"/>
    <property type="match status" value="1"/>
</dbReference>
<feature type="domain" description="SLH" evidence="2">
    <location>
        <begin position="1024"/>
        <end position="1088"/>
    </location>
</feature>
<dbReference type="Proteomes" id="UP001057877">
    <property type="component" value="Chromosome"/>
</dbReference>
<dbReference type="Pfam" id="PF00395">
    <property type="entry name" value="SLH"/>
    <property type="match status" value="3"/>
</dbReference>
<dbReference type="RefSeq" id="WP_258387039.1">
    <property type="nucleotide sequence ID" value="NZ_CP091430.1"/>
</dbReference>
<feature type="domain" description="SLH" evidence="2">
    <location>
        <begin position="1089"/>
        <end position="1147"/>
    </location>
</feature>
<dbReference type="Pfam" id="PF19077">
    <property type="entry name" value="Big_13"/>
    <property type="match status" value="2"/>
</dbReference>
<gene>
    <name evidence="3" type="ORF">L1F29_03680</name>
</gene>
<dbReference type="InterPro" id="IPR001119">
    <property type="entry name" value="SLH_dom"/>
</dbReference>
<dbReference type="NCBIfam" id="NF033510">
    <property type="entry name" value="Ca_tandemer"/>
    <property type="match status" value="3"/>
</dbReference>
<accession>A0ABY5SAK2</accession>
<dbReference type="InterPro" id="IPR011044">
    <property type="entry name" value="Quino_amine_DH_bsu"/>
</dbReference>
<dbReference type="EMBL" id="CP091430">
    <property type="protein sequence ID" value="UVI30976.1"/>
    <property type="molecule type" value="Genomic_DNA"/>
</dbReference>
<feature type="chain" id="PRO_5045818414" evidence="1">
    <location>
        <begin position="25"/>
        <end position="1234"/>
    </location>
</feature>
<name>A0ABY5SAK2_9BACL</name>
<keyword evidence="1" id="KW-0732">Signal</keyword>
<proteinExistence type="predicted"/>
<dbReference type="PROSITE" id="PS51272">
    <property type="entry name" value="SLH"/>
    <property type="match status" value="3"/>
</dbReference>
<dbReference type="PANTHER" id="PTHR42754:SF1">
    <property type="entry name" value="LIPOPROTEIN"/>
    <property type="match status" value="1"/>
</dbReference>
<organism evidence="3 4">
    <name type="scientific">Paenibacillus spongiae</name>
    <dbReference type="NCBI Taxonomy" id="2909671"/>
    <lineage>
        <taxon>Bacteria</taxon>
        <taxon>Bacillati</taxon>
        <taxon>Bacillota</taxon>
        <taxon>Bacilli</taxon>
        <taxon>Bacillales</taxon>
        <taxon>Paenibacillaceae</taxon>
        <taxon>Paenibacillus</taxon>
    </lineage>
</organism>
<feature type="domain" description="SLH" evidence="2">
    <location>
        <begin position="1148"/>
        <end position="1211"/>
    </location>
</feature>
<evidence type="ECO:0000259" key="2">
    <source>
        <dbReference type="PROSITE" id="PS51272"/>
    </source>
</evidence>
<evidence type="ECO:0000313" key="4">
    <source>
        <dbReference type="Proteomes" id="UP001057877"/>
    </source>
</evidence>
<dbReference type="InterPro" id="IPR044016">
    <property type="entry name" value="Big_13"/>
</dbReference>
<keyword evidence="4" id="KW-1185">Reference proteome</keyword>